<dbReference type="RefSeq" id="WP_216632042.1">
    <property type="nucleotide sequence ID" value="NZ_JAHLQN010000001.1"/>
</dbReference>
<keyword evidence="2" id="KW-1185">Reference proteome</keyword>
<accession>A0ABS6FAA0</accession>
<dbReference type="Proteomes" id="UP000787672">
    <property type="component" value="Unassembled WGS sequence"/>
</dbReference>
<evidence type="ECO:0000313" key="1">
    <source>
        <dbReference type="EMBL" id="MBU5626561.1"/>
    </source>
</evidence>
<name>A0ABS6FAA0_9FIRM</name>
<evidence type="ECO:0008006" key="3">
    <source>
        <dbReference type="Google" id="ProtNLM"/>
    </source>
</evidence>
<evidence type="ECO:0000313" key="2">
    <source>
        <dbReference type="Proteomes" id="UP000787672"/>
    </source>
</evidence>
<dbReference type="EMBL" id="JAHLQN010000001">
    <property type="protein sequence ID" value="MBU5626561.1"/>
    <property type="molecule type" value="Genomic_DNA"/>
</dbReference>
<comment type="caution">
    <text evidence="1">The sequence shown here is derived from an EMBL/GenBank/DDBJ whole genome shotgun (WGS) entry which is preliminary data.</text>
</comment>
<organism evidence="1 2">
    <name type="scientific">Dysosmobacter acutus</name>
    <dbReference type="NCBI Taxonomy" id="2841504"/>
    <lineage>
        <taxon>Bacteria</taxon>
        <taxon>Bacillati</taxon>
        <taxon>Bacillota</taxon>
        <taxon>Clostridia</taxon>
        <taxon>Eubacteriales</taxon>
        <taxon>Oscillospiraceae</taxon>
        <taxon>Dysosmobacter</taxon>
    </lineage>
</organism>
<proteinExistence type="predicted"/>
<protein>
    <recommendedName>
        <fullName evidence="3">Alcohol acetyltransferase</fullName>
    </recommendedName>
</protein>
<sequence>MAGQAKKWYRLDSAGILYSALQREEYSAIYRFSAVMSAPVDPAALQRAIDAVMPRFPTFAVRIRRGLFWYYLEPNSAPGPFLKEDVSDPCQPVRFREDNGWLVRFYYYRSRISIEVFHALSDGSGAMVFFRTILAEYLRQSGYEVPCGDGVLDLNAPPDAGELEDAYARYAGPRANGLRLLPKAYGATGTAEPFYTFHVTMGFLPLDALKEKARQYGASVTEYLAAVLISVLLEKQRRERPYREKPVALAIPIDLRSYFPTRTLRNFITTIRPFIDPGYGEYTFPEIVSQVRHYMKLHINRQELRSAFTANVRFTQTPLLQIIPVFLKNPIMALNYRLIGVRPYSATFTNPGAFRVPDSMAPHIRCMEVILGQATVPRCHCASISYGNTMEITFAGTQAESDTERDFFRFLVREGLHVRVESNR</sequence>
<gene>
    <name evidence="1" type="ORF">KQI82_06460</name>
</gene>
<reference evidence="1 2" key="1">
    <citation type="submission" date="2021-06" db="EMBL/GenBank/DDBJ databases">
        <authorList>
            <person name="Sun Q."/>
            <person name="Li D."/>
        </authorList>
    </citation>
    <scope>NUCLEOTIDE SEQUENCE [LARGE SCALE GENOMIC DNA]</scope>
    <source>
        <strain evidence="1 2">MSJ-2</strain>
    </source>
</reference>